<keyword evidence="3" id="KW-1185">Reference proteome</keyword>
<reference evidence="2 3" key="1">
    <citation type="submission" date="2014-09" db="EMBL/GenBank/DDBJ databases">
        <authorList>
            <person name="Ellenberger Sabrina"/>
        </authorList>
    </citation>
    <scope>NUCLEOTIDE SEQUENCE [LARGE SCALE GENOMIC DNA]</scope>
    <source>
        <strain evidence="2 3">CBS 412.66</strain>
    </source>
</reference>
<dbReference type="OrthoDB" id="2241792at2759"/>
<evidence type="ECO:0000256" key="1">
    <source>
        <dbReference type="SAM" id="MobiDB-lite"/>
    </source>
</evidence>
<feature type="region of interest" description="Disordered" evidence="1">
    <location>
        <begin position="202"/>
        <end position="244"/>
    </location>
</feature>
<organism evidence="2 3">
    <name type="scientific">Parasitella parasitica</name>
    <dbReference type="NCBI Taxonomy" id="35722"/>
    <lineage>
        <taxon>Eukaryota</taxon>
        <taxon>Fungi</taxon>
        <taxon>Fungi incertae sedis</taxon>
        <taxon>Mucoromycota</taxon>
        <taxon>Mucoromycotina</taxon>
        <taxon>Mucoromycetes</taxon>
        <taxon>Mucorales</taxon>
        <taxon>Mucorineae</taxon>
        <taxon>Mucoraceae</taxon>
        <taxon>Parasitella</taxon>
    </lineage>
</organism>
<evidence type="ECO:0000313" key="3">
    <source>
        <dbReference type="Proteomes" id="UP000054107"/>
    </source>
</evidence>
<evidence type="ECO:0000313" key="2">
    <source>
        <dbReference type="EMBL" id="CEP15414.1"/>
    </source>
</evidence>
<feature type="compositionally biased region" description="Polar residues" evidence="1">
    <location>
        <begin position="203"/>
        <end position="226"/>
    </location>
</feature>
<sequence>MTRVRSFEKHMNINIKHNIYDPVSSSLHDSSPYYPHICFKKGDDNSTSSNSVEFKVYPLTLENLSKIGLAEPSSTPLARYWSELSQISDYHESNISLQRRNPRRCHQRQDKVLESPRLLPFPYHNDSQFLPTAEHDYPGGCSSTDASSSLISFSVCTRGSRQRLGNQPSLTFSNRARHRQLMASPPREQLKPQSHVHIHDDNSITSSMSQKRRASSVTPTSPSTLHQDIEVPQKRRRSSNNNFTTRFKRKLLRFKSNSSTILEKNSCSKSYYSPSSSVVWTTTINDRQSVQFCQSRKETAANATTSKTSWLDKLWKLFRLQRPFAKRNRLNNATSTCSTDGGPVWYSQFRCNPPPPSGITIMSQVTL</sequence>
<dbReference type="EMBL" id="LN732178">
    <property type="protein sequence ID" value="CEP15414.1"/>
    <property type="molecule type" value="Genomic_DNA"/>
</dbReference>
<accession>A0A0B7NIS0</accession>
<dbReference type="AlphaFoldDB" id="A0A0B7NIS0"/>
<proteinExistence type="predicted"/>
<dbReference type="Proteomes" id="UP000054107">
    <property type="component" value="Unassembled WGS sequence"/>
</dbReference>
<protein>
    <submittedName>
        <fullName evidence="2">Uncharacterized protein</fullName>
    </submittedName>
</protein>
<gene>
    <name evidence="2" type="primary">PARPA_09629.1 scaffold 37279</name>
</gene>
<name>A0A0B7NIS0_9FUNG</name>